<dbReference type="HOGENOM" id="CLU_1766764_0_0_6"/>
<dbReference type="EMBL" id="CP009888">
    <property type="protein sequence ID" value="AIY65502.1"/>
    <property type="molecule type" value="Genomic_DNA"/>
</dbReference>
<evidence type="ECO:0000313" key="2">
    <source>
        <dbReference type="Proteomes" id="UP000030341"/>
    </source>
</evidence>
<dbReference type="STRING" id="1348114.OM33_10325"/>
<evidence type="ECO:0000313" key="1">
    <source>
        <dbReference type="EMBL" id="AIY65502.1"/>
    </source>
</evidence>
<dbReference type="Pfam" id="PF16108">
    <property type="entry name" value="DUF4826"/>
    <property type="match status" value="1"/>
</dbReference>
<dbReference type="AlphaFoldDB" id="A0A0A7EHM2"/>
<dbReference type="RefSeq" id="WP_038641450.1">
    <property type="nucleotide sequence ID" value="NZ_CP009888.1"/>
</dbReference>
<sequence>MENQEQKPQPTQAEIDAARNQWTRETLDRANKHLAEKGILPKAILDKESRYLAPMCAIWKIKSQQGKTYWVISGNLPTDHVEVTAATNARDALRYFSFQWQMKAEEIMNAGVREKAQVDFANLLVNRAHGLYDLYNNDKLWASVPA</sequence>
<accession>A0A0A7EHM2</accession>
<organism evidence="1 2">
    <name type="scientific">Pseudoalteromonas piratica</name>
    <dbReference type="NCBI Taxonomy" id="1348114"/>
    <lineage>
        <taxon>Bacteria</taxon>
        <taxon>Pseudomonadati</taxon>
        <taxon>Pseudomonadota</taxon>
        <taxon>Gammaproteobacteria</taxon>
        <taxon>Alteromonadales</taxon>
        <taxon>Pseudoalteromonadaceae</taxon>
        <taxon>Pseudoalteromonas</taxon>
    </lineage>
</organism>
<proteinExistence type="predicted"/>
<evidence type="ECO:0008006" key="3">
    <source>
        <dbReference type="Google" id="ProtNLM"/>
    </source>
</evidence>
<reference evidence="1 2" key="1">
    <citation type="submission" date="2014-11" db="EMBL/GenBank/DDBJ databases">
        <title>Complete Genome Sequence of Pseudoalteromonas sp. Strain OCN003 Isolated from Kaneohe Bay, Oahu, Hawaii.</title>
        <authorList>
            <person name="Beurmann S."/>
            <person name="Videau P."/>
            <person name="Ushijima B."/>
            <person name="Smith A.M."/>
            <person name="Aeby G.S."/>
            <person name="Callahan S.M."/>
            <person name="Belcaid M."/>
        </authorList>
    </citation>
    <scope>NUCLEOTIDE SEQUENCE [LARGE SCALE GENOMIC DNA]</scope>
    <source>
        <strain evidence="1 2">OCN003</strain>
    </source>
</reference>
<dbReference type="Proteomes" id="UP000030341">
    <property type="component" value="Chromosome 1"/>
</dbReference>
<dbReference type="OrthoDB" id="3078260at2"/>
<gene>
    <name evidence="1" type="ORF">OM33_10325</name>
</gene>
<dbReference type="KEGG" id="pseo:OM33_10325"/>
<name>A0A0A7EHM2_9GAMM</name>
<protein>
    <recommendedName>
        <fullName evidence="3">DUF4826 domain-containing protein</fullName>
    </recommendedName>
</protein>
<dbReference type="InterPro" id="IPR032251">
    <property type="entry name" value="DUF4826"/>
</dbReference>
<keyword evidence="2" id="KW-1185">Reference proteome</keyword>
<dbReference type="eggNOG" id="ENOG5032SEN">
    <property type="taxonomic scope" value="Bacteria"/>
</dbReference>